<dbReference type="Gene3D" id="3.40.50.300">
    <property type="entry name" value="P-loop containing nucleotide triphosphate hydrolases"/>
    <property type="match status" value="1"/>
</dbReference>
<keyword evidence="6 11" id="KW-0547">Nucleotide-binding</keyword>
<comment type="similarity">
    <text evidence="1 11">Belongs to the DnaX/STICHEL family.</text>
</comment>
<comment type="subunit">
    <text evidence="11">DNA polymerase III contains a core (composed of alpha, epsilon and theta chains) that associates with a tau subunit. This core dimerizes to form the POLIII' complex. PolIII' associates with the gamma complex (composed of gamma, delta, delta', psi and chi chains) and with the beta chain to form the complete DNA polymerase III complex.</text>
</comment>
<evidence type="ECO:0000256" key="2">
    <source>
        <dbReference type="ARBA" id="ARBA00022679"/>
    </source>
</evidence>
<keyword evidence="3 11" id="KW-0548">Nucleotidyltransferase</keyword>
<dbReference type="InterPro" id="IPR027417">
    <property type="entry name" value="P-loop_NTPase"/>
</dbReference>
<gene>
    <name evidence="11" type="primary">dnaX</name>
    <name evidence="13" type="ORF">EU981_01140</name>
</gene>
<evidence type="ECO:0000256" key="9">
    <source>
        <dbReference type="ARBA" id="ARBA00022932"/>
    </source>
</evidence>
<dbReference type="AlphaFoldDB" id="A0A937DLR1"/>
<dbReference type="GO" id="GO:0046872">
    <property type="term" value="F:metal ion binding"/>
    <property type="evidence" value="ECO:0007669"/>
    <property type="project" value="UniProtKB-KW"/>
</dbReference>
<dbReference type="InterPro" id="IPR045085">
    <property type="entry name" value="HLD_clamp_pol_III_gamma_tau"/>
</dbReference>
<evidence type="ECO:0000256" key="6">
    <source>
        <dbReference type="ARBA" id="ARBA00022741"/>
    </source>
</evidence>
<dbReference type="PANTHER" id="PTHR11669:SF0">
    <property type="entry name" value="PROTEIN STICHEL-LIKE 2"/>
    <property type="match status" value="1"/>
</dbReference>
<dbReference type="GO" id="GO:0009360">
    <property type="term" value="C:DNA polymerase III complex"/>
    <property type="evidence" value="ECO:0007669"/>
    <property type="project" value="InterPro"/>
</dbReference>
<dbReference type="PANTHER" id="PTHR11669">
    <property type="entry name" value="REPLICATION FACTOR C / DNA POLYMERASE III GAMMA-TAU SUBUNIT"/>
    <property type="match status" value="1"/>
</dbReference>
<dbReference type="InterPro" id="IPR050238">
    <property type="entry name" value="DNA_Rep/Repair_Clamp_Loader"/>
</dbReference>
<dbReference type="SMART" id="SM00382">
    <property type="entry name" value="AAA"/>
    <property type="match status" value="1"/>
</dbReference>
<dbReference type="EMBL" id="SEOL01000001">
    <property type="protein sequence ID" value="MBL0848697.1"/>
    <property type="molecule type" value="Genomic_DNA"/>
</dbReference>
<dbReference type="Pfam" id="PF22608">
    <property type="entry name" value="DNAX_ATPase_lid"/>
    <property type="match status" value="1"/>
</dbReference>
<reference evidence="13" key="1">
    <citation type="submission" date="2019-02" db="EMBL/GenBank/DDBJ databases">
        <title>A novel Candidatus Liberibacter species associated with the New Zealand native fuchsia psyllid, Ctenarytaina fuchsiae.</title>
        <authorList>
            <person name="Thompson S.M."/>
            <person name="Jorgensen N."/>
            <person name="David C."/>
            <person name="Bulman S.R."/>
            <person name="Smith G.R."/>
        </authorList>
    </citation>
    <scope>NUCLEOTIDE SEQUENCE</scope>
    <source>
        <strain evidence="13">Oxford</strain>
    </source>
</reference>
<dbReference type="Pfam" id="PF12169">
    <property type="entry name" value="DNA_pol3_gamma3"/>
    <property type="match status" value="1"/>
</dbReference>
<proteinExistence type="inferred from homology"/>
<evidence type="ECO:0000259" key="12">
    <source>
        <dbReference type="SMART" id="SM00382"/>
    </source>
</evidence>
<comment type="catalytic activity">
    <reaction evidence="10 11">
        <text>DNA(n) + a 2'-deoxyribonucleoside 5'-triphosphate = DNA(n+1) + diphosphate</text>
        <dbReference type="Rhea" id="RHEA:22508"/>
        <dbReference type="Rhea" id="RHEA-COMP:17339"/>
        <dbReference type="Rhea" id="RHEA-COMP:17340"/>
        <dbReference type="ChEBI" id="CHEBI:33019"/>
        <dbReference type="ChEBI" id="CHEBI:61560"/>
        <dbReference type="ChEBI" id="CHEBI:173112"/>
        <dbReference type="EC" id="2.7.7.7"/>
    </reaction>
</comment>
<name>A0A937DLR1_9HYPH</name>
<dbReference type="SUPFAM" id="SSF52540">
    <property type="entry name" value="P-loop containing nucleoside triphosphate hydrolases"/>
    <property type="match status" value="1"/>
</dbReference>
<dbReference type="InterPro" id="IPR012763">
    <property type="entry name" value="DNA_pol_III_sug/sutau_N"/>
</dbReference>
<accession>A0A937DLR1</accession>
<dbReference type="InterPro" id="IPR022754">
    <property type="entry name" value="DNA_pol_III_gamma-3"/>
</dbReference>
<dbReference type="CDD" id="cd00009">
    <property type="entry name" value="AAA"/>
    <property type="match status" value="1"/>
</dbReference>
<evidence type="ECO:0000256" key="5">
    <source>
        <dbReference type="ARBA" id="ARBA00022723"/>
    </source>
</evidence>
<dbReference type="GO" id="GO:0006261">
    <property type="term" value="P:DNA-templated DNA replication"/>
    <property type="evidence" value="ECO:0007669"/>
    <property type="project" value="TreeGrafter"/>
</dbReference>
<dbReference type="NCBIfam" id="TIGR02397">
    <property type="entry name" value="dnaX_nterm"/>
    <property type="match status" value="1"/>
</dbReference>
<evidence type="ECO:0000256" key="8">
    <source>
        <dbReference type="ARBA" id="ARBA00022840"/>
    </source>
</evidence>
<feature type="domain" description="AAA+ ATPase" evidence="12">
    <location>
        <begin position="46"/>
        <end position="192"/>
    </location>
</feature>
<dbReference type="SUPFAM" id="SSF48019">
    <property type="entry name" value="post-AAA+ oligomerization domain-like"/>
    <property type="match status" value="1"/>
</dbReference>
<evidence type="ECO:0000256" key="11">
    <source>
        <dbReference type="RuleBase" id="RU364063"/>
    </source>
</evidence>
<evidence type="ECO:0000313" key="14">
    <source>
        <dbReference type="Proteomes" id="UP000736856"/>
    </source>
</evidence>
<dbReference type="Pfam" id="PF13177">
    <property type="entry name" value="DNA_pol3_delta2"/>
    <property type="match status" value="1"/>
</dbReference>
<keyword evidence="4 11" id="KW-0235">DNA replication</keyword>
<sequence>MREFSLYKNNYCVLARKYRPQSFSDMMIGQAPMIKTLTNAFKSGRIAQAYMLSGMRGIGKTTTARIIARSLNYQTENINIPTVEFDGIGSHCQAIMRGNHVDVVELDAASHTGIDDIRNIIEQMCYKPISARYKVYIIDEVHMLSTAAFNGLLKTLEEPPSHVKFIFATTDIRKVPATVLSRCQRFDLRRISIENIVELFTKILHKESIEFETEAIAMIARASDGSVRDGLSLLDQAIVRGENRVEVSAVISMLSLADRNRIIDLFGYLIKGDIGNALQEFSSQYDSGVNPSVVLYDLADFTHLVTRIKYIPEMVRSLSYNETENLRASEYAKEVSITFLSRFWQMILRGISEMEGFSRPKEAVDMVLIRLAHAAQLPAPEEIARYIIEEKQKKKTLTN</sequence>
<evidence type="ECO:0000313" key="13">
    <source>
        <dbReference type="EMBL" id="MBL0848697.1"/>
    </source>
</evidence>
<dbReference type="GO" id="GO:0005524">
    <property type="term" value="F:ATP binding"/>
    <property type="evidence" value="ECO:0007669"/>
    <property type="project" value="UniProtKB-KW"/>
</dbReference>
<evidence type="ECO:0000256" key="3">
    <source>
        <dbReference type="ARBA" id="ARBA00022695"/>
    </source>
</evidence>
<keyword evidence="5" id="KW-0479">Metal-binding</keyword>
<dbReference type="GO" id="GO:0003677">
    <property type="term" value="F:DNA binding"/>
    <property type="evidence" value="ECO:0007669"/>
    <property type="project" value="InterPro"/>
</dbReference>
<dbReference type="FunFam" id="3.40.50.300:FF:000014">
    <property type="entry name" value="DNA polymerase III subunit gamma/tau"/>
    <property type="match status" value="1"/>
</dbReference>
<dbReference type="NCBIfam" id="NF006585">
    <property type="entry name" value="PRK09111.1"/>
    <property type="match status" value="1"/>
</dbReference>
<comment type="function">
    <text evidence="11">DNA polymerase III is a complex, multichain enzyme responsible for most of the replicative synthesis in bacteria. This DNA polymerase also exhibits 3' to 5' exonuclease activity.</text>
</comment>
<evidence type="ECO:0000256" key="1">
    <source>
        <dbReference type="ARBA" id="ARBA00006360"/>
    </source>
</evidence>
<organism evidence="13 14">
    <name type="scientific">Candidatus Liberibacter ctenarytainae</name>
    <dbReference type="NCBI Taxonomy" id="2020335"/>
    <lineage>
        <taxon>Bacteria</taxon>
        <taxon>Pseudomonadati</taxon>
        <taxon>Pseudomonadota</taxon>
        <taxon>Alphaproteobacteria</taxon>
        <taxon>Hyphomicrobiales</taxon>
        <taxon>Rhizobiaceae</taxon>
        <taxon>Liberibacter</taxon>
    </lineage>
</organism>
<dbReference type="InterPro" id="IPR003593">
    <property type="entry name" value="AAA+_ATPase"/>
</dbReference>
<dbReference type="EC" id="2.7.7.7" evidence="11"/>
<comment type="caution">
    <text evidence="13">The sequence shown here is derived from an EMBL/GenBank/DDBJ whole genome shotgun (WGS) entry which is preliminary data.</text>
</comment>
<dbReference type="CDD" id="cd18137">
    <property type="entry name" value="HLD_clamp_pol_III_gamma_tau"/>
    <property type="match status" value="1"/>
</dbReference>
<protein>
    <recommendedName>
        <fullName evidence="11">DNA polymerase III subunit gamma/tau</fullName>
        <ecNumber evidence="11">2.7.7.7</ecNumber>
    </recommendedName>
</protein>
<dbReference type="FunFam" id="1.10.8.60:FF:000013">
    <property type="entry name" value="DNA polymerase III subunit gamma/tau"/>
    <property type="match status" value="1"/>
</dbReference>
<dbReference type="Gene3D" id="1.10.8.60">
    <property type="match status" value="1"/>
</dbReference>
<evidence type="ECO:0000256" key="7">
    <source>
        <dbReference type="ARBA" id="ARBA00022833"/>
    </source>
</evidence>
<evidence type="ECO:0000256" key="10">
    <source>
        <dbReference type="ARBA" id="ARBA00049244"/>
    </source>
</evidence>
<evidence type="ECO:0000256" key="4">
    <source>
        <dbReference type="ARBA" id="ARBA00022705"/>
    </source>
</evidence>
<dbReference type="Gene3D" id="1.20.272.10">
    <property type="match status" value="1"/>
</dbReference>
<dbReference type="Proteomes" id="UP000736856">
    <property type="component" value="Unassembled WGS sequence"/>
</dbReference>
<keyword evidence="7" id="KW-0862">Zinc</keyword>
<dbReference type="GO" id="GO:0003887">
    <property type="term" value="F:DNA-directed DNA polymerase activity"/>
    <property type="evidence" value="ECO:0007669"/>
    <property type="project" value="UniProtKB-KW"/>
</dbReference>
<dbReference type="InterPro" id="IPR008921">
    <property type="entry name" value="DNA_pol3_clamp-load_cplx_C"/>
</dbReference>
<keyword evidence="8 11" id="KW-0067">ATP-binding</keyword>
<keyword evidence="9 11" id="KW-0239">DNA-directed DNA polymerase</keyword>
<keyword evidence="2 11" id="KW-0808">Transferase</keyword>